<comment type="miscellaneous">
    <text evidence="5">In the reaction, the free carboxyl group of octanoic acid is attached via an amide linkage to the epsilon-amino group of a specific lysine residue of lipoyl domains of lipoate-dependent enzymes.</text>
</comment>
<dbReference type="GO" id="GO:0033819">
    <property type="term" value="F:lipoyl(octanoyl) transferase activity"/>
    <property type="evidence" value="ECO:0007669"/>
    <property type="project" value="UniProtKB-EC"/>
</dbReference>
<dbReference type="AlphaFoldDB" id="A0A6J4RKV0"/>
<feature type="binding site" evidence="5 8">
    <location>
        <begin position="169"/>
        <end position="171"/>
    </location>
    <ligand>
        <name>substrate</name>
    </ligand>
</feature>
<name>A0A6J4RKV0_9ACTN</name>
<evidence type="ECO:0000259" key="10">
    <source>
        <dbReference type="PROSITE" id="PS51733"/>
    </source>
</evidence>
<comment type="pathway">
    <text evidence="1 5 6">Protein modification; protein lipoylation via endogenous pathway; protein N(6)-(lipoyl)lysine from octanoyl-[acyl-carrier-protein]: step 1/2.</text>
</comment>
<reference evidence="11" key="1">
    <citation type="submission" date="2020-02" db="EMBL/GenBank/DDBJ databases">
        <authorList>
            <person name="Meier V. D."/>
        </authorList>
    </citation>
    <scope>NUCLEOTIDE SEQUENCE</scope>
    <source>
        <strain evidence="11">AVDCRST_MAG25</strain>
    </source>
</reference>
<keyword evidence="5" id="KW-0963">Cytoplasm</keyword>
<protein>
    <recommendedName>
        <fullName evidence="5 6">Octanoyltransferase</fullName>
        <ecNumber evidence="5 6">2.3.1.181</ecNumber>
    </recommendedName>
    <alternativeName>
        <fullName evidence="5">Lipoate-protein ligase B</fullName>
    </alternativeName>
    <alternativeName>
        <fullName evidence="5">Lipoyl/octanoyl transferase</fullName>
    </alternativeName>
    <alternativeName>
        <fullName evidence="5">Octanoyl-[acyl-carrier-protein]-protein N-octanoyltransferase</fullName>
    </alternativeName>
</protein>
<dbReference type="GO" id="GO:0009249">
    <property type="term" value="P:protein lipoylation"/>
    <property type="evidence" value="ECO:0007669"/>
    <property type="project" value="InterPro"/>
</dbReference>
<dbReference type="Gene3D" id="3.30.930.10">
    <property type="entry name" value="Bira Bifunctional Protein, Domain 2"/>
    <property type="match status" value="1"/>
</dbReference>
<evidence type="ECO:0000256" key="2">
    <source>
        <dbReference type="ARBA" id="ARBA00022679"/>
    </source>
</evidence>
<dbReference type="HAMAP" id="MF_00013">
    <property type="entry name" value="LipB"/>
    <property type="match status" value="1"/>
</dbReference>
<evidence type="ECO:0000256" key="3">
    <source>
        <dbReference type="ARBA" id="ARBA00023315"/>
    </source>
</evidence>
<dbReference type="NCBIfam" id="NF010925">
    <property type="entry name" value="PRK14345.1"/>
    <property type="match status" value="1"/>
</dbReference>
<evidence type="ECO:0000256" key="7">
    <source>
        <dbReference type="PIRSR" id="PIRSR016262-1"/>
    </source>
</evidence>
<feature type="domain" description="BPL/LPL catalytic" evidence="10">
    <location>
        <begin position="44"/>
        <end position="223"/>
    </location>
</feature>
<dbReference type="Pfam" id="PF21948">
    <property type="entry name" value="LplA-B_cat"/>
    <property type="match status" value="1"/>
</dbReference>
<evidence type="ECO:0000256" key="6">
    <source>
        <dbReference type="PIRNR" id="PIRNR016262"/>
    </source>
</evidence>
<dbReference type="EC" id="2.3.1.181" evidence="5 6"/>
<feature type="site" description="Lowers pKa of active site Cys" evidence="5 9">
    <location>
        <position position="152"/>
    </location>
</feature>
<dbReference type="UniPathway" id="UPA00538">
    <property type="reaction ID" value="UER00592"/>
</dbReference>
<comment type="function">
    <text evidence="4 5 6">Catalyzes the transfer of endogenously produced octanoic acid from octanoyl-acyl-carrier-protein onto the lipoyl domains of lipoate-dependent enzymes. Lipoyl-ACP can also act as a substrate although octanoyl-ACP is likely to be the physiological substrate.</text>
</comment>
<feature type="active site" description="Acyl-thioester intermediate" evidence="5 7">
    <location>
        <position position="187"/>
    </location>
</feature>
<gene>
    <name evidence="5" type="primary">lipB</name>
    <name evidence="11" type="ORF">AVDCRST_MAG25-2429</name>
</gene>
<dbReference type="SUPFAM" id="SSF55681">
    <property type="entry name" value="Class II aaRS and biotin synthetases"/>
    <property type="match status" value="1"/>
</dbReference>
<accession>A0A6J4RKV0</accession>
<evidence type="ECO:0000256" key="9">
    <source>
        <dbReference type="PIRSR" id="PIRSR016262-3"/>
    </source>
</evidence>
<dbReference type="PROSITE" id="PS01313">
    <property type="entry name" value="LIPB"/>
    <property type="match status" value="1"/>
</dbReference>
<dbReference type="CDD" id="cd16444">
    <property type="entry name" value="LipB"/>
    <property type="match status" value="1"/>
</dbReference>
<feature type="binding site" evidence="5 8">
    <location>
        <begin position="90"/>
        <end position="97"/>
    </location>
    <ligand>
        <name>substrate</name>
    </ligand>
</feature>
<dbReference type="InterPro" id="IPR020605">
    <property type="entry name" value="Octanoyltransferase_CS"/>
</dbReference>
<comment type="catalytic activity">
    <reaction evidence="5 6">
        <text>octanoyl-[ACP] + L-lysyl-[protein] = N(6)-octanoyl-L-lysyl-[protein] + holo-[ACP] + H(+)</text>
        <dbReference type="Rhea" id="RHEA:17665"/>
        <dbReference type="Rhea" id="RHEA-COMP:9636"/>
        <dbReference type="Rhea" id="RHEA-COMP:9685"/>
        <dbReference type="Rhea" id="RHEA-COMP:9752"/>
        <dbReference type="Rhea" id="RHEA-COMP:9928"/>
        <dbReference type="ChEBI" id="CHEBI:15378"/>
        <dbReference type="ChEBI" id="CHEBI:29969"/>
        <dbReference type="ChEBI" id="CHEBI:64479"/>
        <dbReference type="ChEBI" id="CHEBI:78463"/>
        <dbReference type="ChEBI" id="CHEBI:78809"/>
        <dbReference type="EC" id="2.3.1.181"/>
    </reaction>
</comment>
<dbReference type="EMBL" id="CADCVI010000153">
    <property type="protein sequence ID" value="CAA9476138.1"/>
    <property type="molecule type" value="Genomic_DNA"/>
</dbReference>
<sequence length="223" mass="24231">MEGRKGTGEVAATSPLDVRRLPGLVPYAEAWEMQGELVRLRKKDLVPDTFLLLEHPPVFTVGRAAKDAANLGAGEEYLRSLGAEVFWSDRGGDATFHGPGQIVGYPILRLKVLDTHGYLRDLEEVLIRVLGDYGVDAGRHPDYTGVWVAGSKIAAIGVKFSSGRVTSHGFALNVTTDLSWFDAITPCGIREFGVTSLAKELGAAPPLREVEGRIVARFREIFA</sequence>
<dbReference type="PIRSF" id="PIRSF016262">
    <property type="entry name" value="LPLase"/>
    <property type="match status" value="1"/>
</dbReference>
<keyword evidence="3 5" id="KW-0012">Acyltransferase</keyword>
<dbReference type="InterPro" id="IPR000544">
    <property type="entry name" value="Octanoyltransferase"/>
</dbReference>
<comment type="similarity">
    <text evidence="5 6">Belongs to the LipB family.</text>
</comment>
<evidence type="ECO:0000256" key="8">
    <source>
        <dbReference type="PIRSR" id="PIRSR016262-2"/>
    </source>
</evidence>
<dbReference type="InterPro" id="IPR004143">
    <property type="entry name" value="BPL_LPL_catalytic"/>
</dbReference>
<evidence type="ECO:0000313" key="11">
    <source>
        <dbReference type="EMBL" id="CAA9476138.1"/>
    </source>
</evidence>
<dbReference type="PROSITE" id="PS51733">
    <property type="entry name" value="BPL_LPL_CATALYTIC"/>
    <property type="match status" value="1"/>
</dbReference>
<feature type="binding site" evidence="5 8">
    <location>
        <begin position="155"/>
        <end position="157"/>
    </location>
    <ligand>
        <name>substrate</name>
    </ligand>
</feature>
<evidence type="ECO:0000256" key="5">
    <source>
        <dbReference type="HAMAP-Rule" id="MF_00013"/>
    </source>
</evidence>
<dbReference type="GO" id="GO:0005737">
    <property type="term" value="C:cytoplasm"/>
    <property type="evidence" value="ECO:0007669"/>
    <property type="project" value="UniProtKB-SubCell"/>
</dbReference>
<dbReference type="PANTHER" id="PTHR10993">
    <property type="entry name" value="OCTANOYLTRANSFERASE"/>
    <property type="match status" value="1"/>
</dbReference>
<dbReference type="InterPro" id="IPR045864">
    <property type="entry name" value="aa-tRNA-synth_II/BPL/LPL"/>
</dbReference>
<dbReference type="NCBIfam" id="TIGR00214">
    <property type="entry name" value="lipB"/>
    <property type="match status" value="1"/>
</dbReference>
<dbReference type="PANTHER" id="PTHR10993:SF7">
    <property type="entry name" value="LIPOYLTRANSFERASE 2, MITOCHONDRIAL-RELATED"/>
    <property type="match status" value="1"/>
</dbReference>
<evidence type="ECO:0000256" key="1">
    <source>
        <dbReference type="ARBA" id="ARBA00004821"/>
    </source>
</evidence>
<organism evidence="11">
    <name type="scientific">uncultured Rubrobacteraceae bacterium</name>
    <dbReference type="NCBI Taxonomy" id="349277"/>
    <lineage>
        <taxon>Bacteria</taxon>
        <taxon>Bacillati</taxon>
        <taxon>Actinomycetota</taxon>
        <taxon>Rubrobacteria</taxon>
        <taxon>Rubrobacterales</taxon>
        <taxon>Rubrobacteraceae</taxon>
        <taxon>environmental samples</taxon>
    </lineage>
</organism>
<comment type="subcellular location">
    <subcellularLocation>
        <location evidence="5">Cytoplasm</location>
    </subcellularLocation>
</comment>
<keyword evidence="2 5" id="KW-0808">Transferase</keyword>
<proteinExistence type="inferred from homology"/>
<evidence type="ECO:0000256" key="4">
    <source>
        <dbReference type="ARBA" id="ARBA00024732"/>
    </source>
</evidence>